<dbReference type="Proteomes" id="UP001202922">
    <property type="component" value="Unassembled WGS sequence"/>
</dbReference>
<feature type="compositionally biased region" description="Polar residues" evidence="1">
    <location>
        <begin position="1"/>
        <end position="11"/>
    </location>
</feature>
<evidence type="ECO:0000256" key="1">
    <source>
        <dbReference type="SAM" id="MobiDB-lite"/>
    </source>
</evidence>
<reference evidence="2 3" key="1">
    <citation type="submission" date="2022-03" db="EMBL/GenBank/DDBJ databases">
        <title>Sinomonas sp. isolated from a soil.</title>
        <authorList>
            <person name="Han J."/>
            <person name="Kim D.-U."/>
        </authorList>
    </citation>
    <scope>NUCLEOTIDE SEQUENCE [LARGE SCALE GENOMIC DNA]</scope>
    <source>
        <strain evidence="2 3">5-5</strain>
    </source>
</reference>
<comment type="caution">
    <text evidence="2">The sequence shown here is derived from an EMBL/GenBank/DDBJ whole genome shotgun (WGS) entry which is preliminary data.</text>
</comment>
<dbReference type="Pfam" id="PF11228">
    <property type="entry name" value="DUF3027"/>
    <property type="match status" value="1"/>
</dbReference>
<keyword evidence="3" id="KW-1185">Reference proteome</keyword>
<dbReference type="EMBL" id="JAKZBV010000001">
    <property type="protein sequence ID" value="MCH6471442.1"/>
    <property type="molecule type" value="Genomic_DNA"/>
</dbReference>
<dbReference type="InterPro" id="IPR021391">
    <property type="entry name" value="DUF3027"/>
</dbReference>
<organism evidence="2 3">
    <name type="scientific">Sinomonas terrae</name>
    <dbReference type="NCBI Taxonomy" id="2908838"/>
    <lineage>
        <taxon>Bacteria</taxon>
        <taxon>Bacillati</taxon>
        <taxon>Actinomycetota</taxon>
        <taxon>Actinomycetes</taxon>
        <taxon>Micrococcales</taxon>
        <taxon>Micrococcaceae</taxon>
        <taxon>Sinomonas</taxon>
    </lineage>
</organism>
<evidence type="ECO:0000313" key="3">
    <source>
        <dbReference type="Proteomes" id="UP001202922"/>
    </source>
</evidence>
<dbReference type="RefSeq" id="WP_241055243.1">
    <property type="nucleotide sequence ID" value="NZ_JAKZBV010000001.1"/>
</dbReference>
<sequence length="201" mass="21294">MAGQASSSTTAGGAEPRPRAGVPVWRVGKPDALLAGAVGAARAALLEAVDAEHIGRHLGAKSEGERLVTHLFECLRPGYRGWQWYVTVARVSRSKIVTVSELGVLPSEDSVLAPEWVPWSERVRPEEREQAILDAAAEGVEAADEADEYDDEAADESADDSSDEGPDEAEEAEAEEAEAEEAIEAADAEAAGITDIDDEID</sequence>
<feature type="region of interest" description="Disordered" evidence="1">
    <location>
        <begin position="135"/>
        <end position="201"/>
    </location>
</feature>
<accession>A0ABS9U418</accession>
<gene>
    <name evidence="2" type="ORF">L0M17_15890</name>
</gene>
<feature type="region of interest" description="Disordered" evidence="1">
    <location>
        <begin position="1"/>
        <end position="23"/>
    </location>
</feature>
<feature type="compositionally biased region" description="Acidic residues" evidence="1">
    <location>
        <begin position="141"/>
        <end position="187"/>
    </location>
</feature>
<evidence type="ECO:0000313" key="2">
    <source>
        <dbReference type="EMBL" id="MCH6471442.1"/>
    </source>
</evidence>
<proteinExistence type="predicted"/>
<protein>
    <submittedName>
        <fullName evidence="2">DUF3027 domain-containing protein</fullName>
    </submittedName>
</protein>
<name>A0ABS9U418_9MICC</name>